<dbReference type="Proteomes" id="UP000324222">
    <property type="component" value="Unassembled WGS sequence"/>
</dbReference>
<sequence length="103" mass="11815">MLGFIDHAAIAAKCVLASDVVSGDEKRKLGERTMVTIAVIAARVIRIPVIVGGGRLWYTYIHTYIQTDRHTDIHTQTHTHTHTHTHKYTMPRFFSIHPQHVYR</sequence>
<evidence type="ECO:0000313" key="2">
    <source>
        <dbReference type="Proteomes" id="UP000324222"/>
    </source>
</evidence>
<name>A0A5B7KEZ1_PORTR</name>
<accession>A0A5B7KEZ1</accession>
<keyword evidence="2" id="KW-1185">Reference proteome</keyword>
<comment type="caution">
    <text evidence="1">The sequence shown here is derived from an EMBL/GenBank/DDBJ whole genome shotgun (WGS) entry which is preliminary data.</text>
</comment>
<dbReference type="AlphaFoldDB" id="A0A5B7KEZ1"/>
<evidence type="ECO:0000313" key="1">
    <source>
        <dbReference type="EMBL" id="MPD05247.1"/>
    </source>
</evidence>
<organism evidence="1 2">
    <name type="scientific">Portunus trituberculatus</name>
    <name type="common">Swimming crab</name>
    <name type="synonym">Neptunus trituberculatus</name>
    <dbReference type="NCBI Taxonomy" id="210409"/>
    <lineage>
        <taxon>Eukaryota</taxon>
        <taxon>Metazoa</taxon>
        <taxon>Ecdysozoa</taxon>
        <taxon>Arthropoda</taxon>
        <taxon>Crustacea</taxon>
        <taxon>Multicrustacea</taxon>
        <taxon>Malacostraca</taxon>
        <taxon>Eumalacostraca</taxon>
        <taxon>Eucarida</taxon>
        <taxon>Decapoda</taxon>
        <taxon>Pleocyemata</taxon>
        <taxon>Brachyura</taxon>
        <taxon>Eubrachyura</taxon>
        <taxon>Portunoidea</taxon>
        <taxon>Portunidae</taxon>
        <taxon>Portuninae</taxon>
        <taxon>Portunus</taxon>
    </lineage>
</organism>
<dbReference type="EMBL" id="VSRR010145091">
    <property type="protein sequence ID" value="MPD05247.1"/>
    <property type="molecule type" value="Genomic_DNA"/>
</dbReference>
<protein>
    <submittedName>
        <fullName evidence="1">Uncharacterized protein</fullName>
    </submittedName>
</protein>
<reference evidence="1 2" key="1">
    <citation type="submission" date="2019-05" db="EMBL/GenBank/DDBJ databases">
        <title>Another draft genome of Portunus trituberculatus and its Hox gene families provides insights of decapod evolution.</title>
        <authorList>
            <person name="Jeong J.-H."/>
            <person name="Song I."/>
            <person name="Kim S."/>
            <person name="Choi T."/>
            <person name="Kim D."/>
            <person name="Ryu S."/>
            <person name="Kim W."/>
        </authorList>
    </citation>
    <scope>NUCLEOTIDE SEQUENCE [LARGE SCALE GENOMIC DNA]</scope>
    <source>
        <tissue evidence="1">Muscle</tissue>
    </source>
</reference>
<gene>
    <name evidence="1" type="ORF">E2C01_100979</name>
</gene>
<proteinExistence type="predicted"/>